<dbReference type="RefSeq" id="WP_097642521.1">
    <property type="nucleotide sequence ID" value="NZ_NQWI01000006.1"/>
</dbReference>
<sequence length="319" mass="34632">MNLITHHLIFTATAQTPLALGEQSGSAVRGAIAGALWGRFCVNKEAPTCSACPLFHACPVAALLAPLRDEQQKGGEQRPRPYVTRPPRDGARTYASGEQFQFGLALFGSATAFYPYVIMAAHALEEHGLGTRLAQLGGQRGRLRLAEIAALDPLSGARQTLYSAESGIVEQPALPIDNQTVAQFAATLPSDQITLRFHTPLRLIEQDRLLKRIALRPLLQRLMRRLDDLTIAYGEGPLDIDFRGLLAVAEGVRVVDDRTRWIDVVSMSQRQGRRTPIGGLVGQATFAGDLGPLRELLAWGSLVHVGKNAVKGDGWYSVV</sequence>
<gene>
    <name evidence="3" type="ORF">CJ255_02490</name>
</gene>
<accession>A0A2A6RP01</accession>
<evidence type="ECO:0000259" key="2">
    <source>
        <dbReference type="Pfam" id="PF10040"/>
    </source>
</evidence>
<keyword evidence="4" id="KW-1185">Reference proteome</keyword>
<feature type="compositionally biased region" description="Basic and acidic residues" evidence="1">
    <location>
        <begin position="69"/>
        <end position="79"/>
    </location>
</feature>
<feature type="domain" description="CRISPR-associated protein Cas6 C-terminal" evidence="2">
    <location>
        <begin position="195"/>
        <end position="316"/>
    </location>
</feature>
<reference evidence="4" key="1">
    <citation type="submission" date="2017-08" db="EMBL/GenBank/DDBJ databases">
        <authorList>
            <person name="Grouzdev D.S."/>
            <person name="Gaisin V.A."/>
            <person name="Rysina M.S."/>
            <person name="Gorlenko V.M."/>
        </authorList>
    </citation>
    <scope>NUCLEOTIDE SEQUENCE [LARGE SCALE GENOMIC DNA]</scope>
    <source>
        <strain evidence="4">Kir15-3F</strain>
    </source>
</reference>
<comment type="caution">
    <text evidence="3">The sequence shown here is derived from an EMBL/GenBank/DDBJ whole genome shotgun (WGS) entry which is preliminary data.</text>
</comment>
<dbReference type="AlphaFoldDB" id="A0A2A6RP01"/>
<evidence type="ECO:0000313" key="3">
    <source>
        <dbReference type="EMBL" id="PDW04665.1"/>
    </source>
</evidence>
<dbReference type="Pfam" id="PF10040">
    <property type="entry name" value="CRISPR_Cas6"/>
    <property type="match status" value="1"/>
</dbReference>
<dbReference type="Proteomes" id="UP000220527">
    <property type="component" value="Unassembled WGS sequence"/>
</dbReference>
<evidence type="ECO:0000256" key="1">
    <source>
        <dbReference type="SAM" id="MobiDB-lite"/>
    </source>
</evidence>
<evidence type="ECO:0000313" key="4">
    <source>
        <dbReference type="Proteomes" id="UP000220527"/>
    </source>
</evidence>
<dbReference type="Gene3D" id="3.30.70.1900">
    <property type="match status" value="1"/>
</dbReference>
<protein>
    <recommendedName>
        <fullName evidence="2">CRISPR-associated protein Cas6 C-terminal domain-containing protein</fullName>
    </recommendedName>
</protein>
<organism evidence="3 4">
    <name type="scientific">Candidatus Viridilinea mediisalina</name>
    <dbReference type="NCBI Taxonomy" id="2024553"/>
    <lineage>
        <taxon>Bacteria</taxon>
        <taxon>Bacillati</taxon>
        <taxon>Chloroflexota</taxon>
        <taxon>Chloroflexia</taxon>
        <taxon>Chloroflexales</taxon>
        <taxon>Chloroflexineae</taxon>
        <taxon>Oscillochloridaceae</taxon>
        <taxon>Candidatus Viridilinea</taxon>
    </lineage>
</organism>
<dbReference type="InterPro" id="IPR019267">
    <property type="entry name" value="CRISPR-assoc_Cas6_C"/>
</dbReference>
<name>A0A2A6RP01_9CHLR</name>
<feature type="region of interest" description="Disordered" evidence="1">
    <location>
        <begin position="69"/>
        <end position="90"/>
    </location>
</feature>
<dbReference type="OrthoDB" id="151348at2"/>
<dbReference type="EMBL" id="NQWI01000006">
    <property type="protein sequence ID" value="PDW04665.1"/>
    <property type="molecule type" value="Genomic_DNA"/>
</dbReference>
<proteinExistence type="predicted"/>